<evidence type="ECO:0000256" key="6">
    <source>
        <dbReference type="ARBA" id="ARBA00022825"/>
    </source>
</evidence>
<dbReference type="PANTHER" id="PTHR10381">
    <property type="entry name" value="ATP-DEPENDENT CLP PROTEASE PROTEOLYTIC SUBUNIT"/>
    <property type="match status" value="1"/>
</dbReference>
<comment type="caution">
    <text evidence="8">The sequence shown here is derived from an EMBL/GenBank/DDBJ whole genome shotgun (WGS) entry which is preliminary data.</text>
</comment>
<dbReference type="InterPro" id="IPR001907">
    <property type="entry name" value="ClpP"/>
</dbReference>
<keyword evidence="4" id="KW-0645">Protease</keyword>
<evidence type="ECO:0000256" key="3">
    <source>
        <dbReference type="ARBA" id="ARBA00022490"/>
    </source>
</evidence>
<dbReference type="CDD" id="cd07017">
    <property type="entry name" value="S14_ClpP_2"/>
    <property type="match status" value="1"/>
</dbReference>
<evidence type="ECO:0000256" key="4">
    <source>
        <dbReference type="ARBA" id="ARBA00022670"/>
    </source>
</evidence>
<dbReference type="PROSITE" id="PS00382">
    <property type="entry name" value="CLP_PROTEASE_HIS"/>
    <property type="match status" value="1"/>
</dbReference>
<dbReference type="EC" id="3.4.21.92" evidence="2"/>
<dbReference type="SUPFAM" id="SSF52096">
    <property type="entry name" value="ClpP/crotonase"/>
    <property type="match status" value="1"/>
</dbReference>
<dbReference type="NCBIfam" id="NF001368">
    <property type="entry name" value="PRK00277.1"/>
    <property type="match status" value="1"/>
</dbReference>
<sequence>MTKDFNLNDYSYRKFYDMPNKIYGNVFVPSVIEKTGYGERHYDIFSRLLKDRIIFIGTPIEDTVSNLVIAQMLFLQNENKNQDINIYINSPGGSITAGLAIYDTMQFVQCDVATFCVGQAFSMAAVLIASGTKGKRYGLPHTRIMLHQPWGGTRGTATDISIQAEEIMYMKRCLNEILAKHSGQPMDKIEKDFDRDFYMSAQEAKEYGIVDEVIESLRDQKKD</sequence>
<comment type="catalytic activity">
    <reaction evidence="7">
        <text>Hydrolysis of proteins to small peptides in the presence of ATP and magnesium. alpha-casein is the usual test substrate. In the absence of ATP, only oligopeptides shorter than five residues are hydrolyzed (such as succinyl-Leu-Tyr-|-NHMec, and Leu-Tyr-Leu-|-Tyr-Trp, in which cleavage of the -Tyr-|-Leu- and -Tyr-|-Trp bonds also occurs).</text>
        <dbReference type="EC" id="3.4.21.92"/>
    </reaction>
</comment>
<accession>A0A0F9I3A7</accession>
<dbReference type="GO" id="GO:0009368">
    <property type="term" value="C:endopeptidase Clp complex"/>
    <property type="evidence" value="ECO:0007669"/>
    <property type="project" value="TreeGrafter"/>
</dbReference>
<dbReference type="Gene3D" id="3.90.226.10">
    <property type="entry name" value="2-enoyl-CoA Hydratase, Chain A, domain 1"/>
    <property type="match status" value="1"/>
</dbReference>
<dbReference type="GO" id="GO:0004252">
    <property type="term" value="F:serine-type endopeptidase activity"/>
    <property type="evidence" value="ECO:0007669"/>
    <property type="project" value="UniProtKB-EC"/>
</dbReference>
<dbReference type="PANTHER" id="PTHR10381:SF70">
    <property type="entry name" value="ATP-DEPENDENT CLP PROTEASE PROTEOLYTIC SUBUNIT"/>
    <property type="match status" value="1"/>
</dbReference>
<dbReference type="HAMAP" id="MF_00444">
    <property type="entry name" value="ClpP"/>
    <property type="match status" value="1"/>
</dbReference>
<gene>
    <name evidence="8" type="ORF">LCGC14_1709050</name>
</gene>
<evidence type="ECO:0000313" key="8">
    <source>
        <dbReference type="EMBL" id="KKM14149.1"/>
    </source>
</evidence>
<keyword evidence="5" id="KW-0378">Hydrolase</keyword>
<comment type="similarity">
    <text evidence="1">Belongs to the peptidase S14 family.</text>
</comment>
<organism evidence="8">
    <name type="scientific">marine sediment metagenome</name>
    <dbReference type="NCBI Taxonomy" id="412755"/>
    <lineage>
        <taxon>unclassified sequences</taxon>
        <taxon>metagenomes</taxon>
        <taxon>ecological metagenomes</taxon>
    </lineage>
</organism>
<dbReference type="PRINTS" id="PR00127">
    <property type="entry name" value="CLPPROTEASEP"/>
</dbReference>
<dbReference type="GO" id="GO:0051117">
    <property type="term" value="F:ATPase binding"/>
    <property type="evidence" value="ECO:0007669"/>
    <property type="project" value="TreeGrafter"/>
</dbReference>
<reference evidence="8" key="1">
    <citation type="journal article" date="2015" name="Nature">
        <title>Complex archaea that bridge the gap between prokaryotes and eukaryotes.</title>
        <authorList>
            <person name="Spang A."/>
            <person name="Saw J.H."/>
            <person name="Jorgensen S.L."/>
            <person name="Zaremba-Niedzwiedzka K."/>
            <person name="Martijn J."/>
            <person name="Lind A.E."/>
            <person name="van Eijk R."/>
            <person name="Schleper C."/>
            <person name="Guy L."/>
            <person name="Ettema T.J."/>
        </authorList>
    </citation>
    <scope>NUCLEOTIDE SEQUENCE</scope>
</reference>
<dbReference type="GO" id="GO:0004176">
    <property type="term" value="F:ATP-dependent peptidase activity"/>
    <property type="evidence" value="ECO:0007669"/>
    <property type="project" value="InterPro"/>
</dbReference>
<dbReference type="NCBIfam" id="NF009205">
    <property type="entry name" value="PRK12553.1"/>
    <property type="match status" value="1"/>
</dbReference>
<evidence type="ECO:0000256" key="7">
    <source>
        <dbReference type="ARBA" id="ARBA00034021"/>
    </source>
</evidence>
<dbReference type="InterPro" id="IPR023562">
    <property type="entry name" value="ClpP/TepA"/>
</dbReference>
<dbReference type="GO" id="GO:0006515">
    <property type="term" value="P:protein quality control for misfolded or incompletely synthesized proteins"/>
    <property type="evidence" value="ECO:0007669"/>
    <property type="project" value="TreeGrafter"/>
</dbReference>
<protein>
    <recommendedName>
        <fullName evidence="2">endopeptidase Clp</fullName>
        <ecNumber evidence="2">3.4.21.92</ecNumber>
    </recommendedName>
</protein>
<proteinExistence type="inferred from homology"/>
<dbReference type="InterPro" id="IPR033135">
    <property type="entry name" value="ClpP_His_AS"/>
</dbReference>
<dbReference type="Pfam" id="PF00574">
    <property type="entry name" value="CLP_protease"/>
    <property type="match status" value="1"/>
</dbReference>
<evidence type="ECO:0000256" key="2">
    <source>
        <dbReference type="ARBA" id="ARBA00013230"/>
    </source>
</evidence>
<dbReference type="AlphaFoldDB" id="A0A0F9I3A7"/>
<keyword evidence="6" id="KW-0720">Serine protease</keyword>
<dbReference type="InterPro" id="IPR029045">
    <property type="entry name" value="ClpP/crotonase-like_dom_sf"/>
</dbReference>
<keyword evidence="3" id="KW-0963">Cytoplasm</keyword>
<dbReference type="EMBL" id="LAZR01015218">
    <property type="protein sequence ID" value="KKM14149.1"/>
    <property type="molecule type" value="Genomic_DNA"/>
</dbReference>
<evidence type="ECO:0000256" key="1">
    <source>
        <dbReference type="ARBA" id="ARBA00007039"/>
    </source>
</evidence>
<dbReference type="FunFam" id="3.90.226.10:FF:000001">
    <property type="entry name" value="ATP-dependent Clp protease proteolytic subunit"/>
    <property type="match status" value="1"/>
</dbReference>
<name>A0A0F9I3A7_9ZZZZ</name>
<evidence type="ECO:0000256" key="5">
    <source>
        <dbReference type="ARBA" id="ARBA00022801"/>
    </source>
</evidence>